<dbReference type="Proteomes" id="UP000824164">
    <property type="component" value="Unassembled WGS sequence"/>
</dbReference>
<evidence type="ECO:0000313" key="3">
    <source>
        <dbReference type="Proteomes" id="UP000824164"/>
    </source>
</evidence>
<feature type="transmembrane region" description="Helical" evidence="1">
    <location>
        <begin position="47"/>
        <end position="66"/>
    </location>
</feature>
<evidence type="ECO:0000256" key="1">
    <source>
        <dbReference type="SAM" id="Phobius"/>
    </source>
</evidence>
<dbReference type="EMBL" id="DVLT01000046">
    <property type="protein sequence ID" value="HIU03035.1"/>
    <property type="molecule type" value="Genomic_DNA"/>
</dbReference>
<accession>A0A9D1KY10</accession>
<keyword evidence="1" id="KW-0472">Membrane</keyword>
<reference evidence="2" key="2">
    <citation type="journal article" date="2021" name="PeerJ">
        <title>Extensive microbial diversity within the chicken gut microbiome revealed by metagenomics and culture.</title>
        <authorList>
            <person name="Gilroy R."/>
            <person name="Ravi A."/>
            <person name="Getino M."/>
            <person name="Pursley I."/>
            <person name="Horton D.L."/>
            <person name="Alikhan N.F."/>
            <person name="Baker D."/>
            <person name="Gharbi K."/>
            <person name="Hall N."/>
            <person name="Watson M."/>
            <person name="Adriaenssens E.M."/>
            <person name="Foster-Nyarko E."/>
            <person name="Jarju S."/>
            <person name="Secka A."/>
            <person name="Antonio M."/>
            <person name="Oren A."/>
            <person name="Chaudhuri R.R."/>
            <person name="La Ragione R."/>
            <person name="Hildebrand F."/>
            <person name="Pallen M.J."/>
        </authorList>
    </citation>
    <scope>NUCLEOTIDE SEQUENCE</scope>
    <source>
        <strain evidence="2">CHK187-14744</strain>
    </source>
</reference>
<keyword evidence="1" id="KW-1133">Transmembrane helix</keyword>
<feature type="transmembrane region" description="Helical" evidence="1">
    <location>
        <begin position="23"/>
        <end position="41"/>
    </location>
</feature>
<comment type="caution">
    <text evidence="2">The sequence shown here is derived from an EMBL/GenBank/DDBJ whole genome shotgun (WGS) entry which is preliminary data.</text>
</comment>
<gene>
    <name evidence="2" type="ORF">IAB63_07265</name>
</gene>
<sequence length="79" mass="8929">MKKKEKVRRTDLSIYSNDQLKKYSRYLMIIGILLICAGVAATLISPALFLLMIIAGAVCAIAGTDYKKELKKREEMFND</sequence>
<dbReference type="AlphaFoldDB" id="A0A9D1KY10"/>
<name>A0A9D1KY10_9FIRM</name>
<reference evidence="2" key="1">
    <citation type="submission" date="2020-10" db="EMBL/GenBank/DDBJ databases">
        <authorList>
            <person name="Gilroy R."/>
        </authorList>
    </citation>
    <scope>NUCLEOTIDE SEQUENCE</scope>
    <source>
        <strain evidence="2">CHK187-14744</strain>
    </source>
</reference>
<protein>
    <submittedName>
        <fullName evidence="2">Uncharacterized protein</fullName>
    </submittedName>
</protein>
<organism evidence="2 3">
    <name type="scientific">Candidatus Onthocola gallistercoris</name>
    <dbReference type="NCBI Taxonomy" id="2840876"/>
    <lineage>
        <taxon>Bacteria</taxon>
        <taxon>Bacillati</taxon>
        <taxon>Bacillota</taxon>
        <taxon>Bacilli</taxon>
        <taxon>Candidatus Onthocola</taxon>
    </lineage>
</organism>
<proteinExistence type="predicted"/>
<keyword evidence="1" id="KW-0812">Transmembrane</keyword>
<evidence type="ECO:0000313" key="2">
    <source>
        <dbReference type="EMBL" id="HIU03035.1"/>
    </source>
</evidence>